<reference evidence="1 2" key="1">
    <citation type="journal article" date="2022" name="DNA Res.">
        <title>Chromosomal-level genome assembly of the orchid tree Bauhinia variegata (Leguminosae; Cercidoideae) supports the allotetraploid origin hypothesis of Bauhinia.</title>
        <authorList>
            <person name="Zhong Y."/>
            <person name="Chen Y."/>
            <person name="Zheng D."/>
            <person name="Pang J."/>
            <person name="Liu Y."/>
            <person name="Luo S."/>
            <person name="Meng S."/>
            <person name="Qian L."/>
            <person name="Wei D."/>
            <person name="Dai S."/>
            <person name="Zhou R."/>
        </authorList>
    </citation>
    <scope>NUCLEOTIDE SEQUENCE [LARGE SCALE GENOMIC DNA]</scope>
    <source>
        <strain evidence="1">BV-YZ2020</strain>
    </source>
</reference>
<evidence type="ECO:0000313" key="1">
    <source>
        <dbReference type="EMBL" id="KAI4353283.1"/>
    </source>
</evidence>
<protein>
    <submittedName>
        <fullName evidence="1">Uncharacterized protein</fullName>
    </submittedName>
</protein>
<organism evidence="1 2">
    <name type="scientific">Bauhinia variegata</name>
    <name type="common">Purple orchid tree</name>
    <name type="synonym">Phanera variegata</name>
    <dbReference type="NCBI Taxonomy" id="167791"/>
    <lineage>
        <taxon>Eukaryota</taxon>
        <taxon>Viridiplantae</taxon>
        <taxon>Streptophyta</taxon>
        <taxon>Embryophyta</taxon>
        <taxon>Tracheophyta</taxon>
        <taxon>Spermatophyta</taxon>
        <taxon>Magnoliopsida</taxon>
        <taxon>eudicotyledons</taxon>
        <taxon>Gunneridae</taxon>
        <taxon>Pentapetalae</taxon>
        <taxon>rosids</taxon>
        <taxon>fabids</taxon>
        <taxon>Fabales</taxon>
        <taxon>Fabaceae</taxon>
        <taxon>Cercidoideae</taxon>
        <taxon>Cercideae</taxon>
        <taxon>Bauhiniinae</taxon>
        <taxon>Bauhinia</taxon>
    </lineage>
</organism>
<name>A0ACB9PXR8_BAUVA</name>
<gene>
    <name evidence="1" type="ORF">L6164_002245</name>
</gene>
<proteinExistence type="predicted"/>
<keyword evidence="2" id="KW-1185">Reference proteome</keyword>
<dbReference type="EMBL" id="CM039427">
    <property type="protein sequence ID" value="KAI4353283.1"/>
    <property type="molecule type" value="Genomic_DNA"/>
</dbReference>
<dbReference type="Proteomes" id="UP000828941">
    <property type="component" value="Chromosome 2"/>
</dbReference>
<evidence type="ECO:0000313" key="2">
    <source>
        <dbReference type="Proteomes" id="UP000828941"/>
    </source>
</evidence>
<accession>A0ACB9PXR8</accession>
<sequence>MDQEQLEADTQKGSSWMHSIKVTLGSLDHREVKSFISSIPIVPDKLRKFNEQAYTPKLITIGPLHRETRTHHLAMEEHKWRYMLALLHRTQNPVSSLDKCGTVILGLDDAVRASYGGKINLHPHEHAKIMLVDGCFLLELLLRCSPADLVPQIPQIDENENNPYGSDSIFKQHEMLPSVLTDLILLENQIPFFILKALARILFPNVFTIEADHLVAHLALSLFGHPLIPCSSVAHFLHLMHFSFVSGESQVITQARQQLKHCATRLTAHGVTIRPAVNNNVFNRFDFGIRFSDGVLEIPPLYIDEATEVYWRNFIAWEQRRIGICPQFTSYALFFRGLICSIQDIELLVGNGVIVKDVKISNKDLLALFKTITRGVELMDSSYNELCEKVNTYSAVNCLQRLSVLVWHCCGLCAEYMEHYCRRSYKILIDDHIPNVWKLIGVLAAMLLLALTIMQTYYSANN</sequence>
<comment type="caution">
    <text evidence="1">The sequence shown here is derived from an EMBL/GenBank/DDBJ whole genome shotgun (WGS) entry which is preliminary data.</text>
</comment>